<dbReference type="InterPro" id="IPR050565">
    <property type="entry name" value="LYPA1-2/EST-like"/>
</dbReference>
<dbReference type="Proteomes" id="UP001474120">
    <property type="component" value="Unassembled WGS sequence"/>
</dbReference>
<dbReference type="RefSeq" id="WP_342158057.1">
    <property type="nucleotide sequence ID" value="NZ_JBCDNA010000001.1"/>
</dbReference>
<dbReference type="InterPro" id="IPR003140">
    <property type="entry name" value="PLipase/COase/thioEstase"/>
</dbReference>
<keyword evidence="5" id="KW-1185">Reference proteome</keyword>
<dbReference type="PANTHER" id="PTHR10655:SF17">
    <property type="entry name" value="LYSOPHOSPHOLIPASE-LIKE PROTEIN 1"/>
    <property type="match status" value="1"/>
</dbReference>
<dbReference type="Pfam" id="PF02230">
    <property type="entry name" value="Abhydrolase_2"/>
    <property type="match status" value="1"/>
</dbReference>
<dbReference type="SUPFAM" id="SSF53474">
    <property type="entry name" value="alpha/beta-Hydrolases"/>
    <property type="match status" value="1"/>
</dbReference>
<keyword evidence="2 4" id="KW-0378">Hydrolase</keyword>
<gene>
    <name evidence="4" type="ORF">AABB81_01260</name>
</gene>
<protein>
    <submittedName>
        <fullName evidence="4">Alpha/beta fold hydrolase</fullName>
    </submittedName>
</protein>
<dbReference type="GO" id="GO:0016787">
    <property type="term" value="F:hydrolase activity"/>
    <property type="evidence" value="ECO:0007669"/>
    <property type="project" value="UniProtKB-KW"/>
</dbReference>
<evidence type="ECO:0000313" key="4">
    <source>
        <dbReference type="EMBL" id="MEL4454505.1"/>
    </source>
</evidence>
<organism evidence="4 5">
    <name type="scientific">Lutimonas vermicola</name>
    <dbReference type="NCBI Taxonomy" id="414288"/>
    <lineage>
        <taxon>Bacteria</taxon>
        <taxon>Pseudomonadati</taxon>
        <taxon>Bacteroidota</taxon>
        <taxon>Flavobacteriia</taxon>
        <taxon>Flavobacteriales</taxon>
        <taxon>Flavobacteriaceae</taxon>
        <taxon>Lutimonas</taxon>
    </lineage>
</organism>
<evidence type="ECO:0000256" key="1">
    <source>
        <dbReference type="ARBA" id="ARBA00006499"/>
    </source>
</evidence>
<name>A0ABU9KWF0_9FLAO</name>
<dbReference type="Gene3D" id="3.40.50.1820">
    <property type="entry name" value="alpha/beta hydrolase"/>
    <property type="match status" value="1"/>
</dbReference>
<dbReference type="InterPro" id="IPR029058">
    <property type="entry name" value="AB_hydrolase_fold"/>
</dbReference>
<sequence>MASFSLEYLIRQPKIPQSNAPLLIMFHGYGSNEQDLFSFADELPGELLIISARAPLSLGFGSYAWYTIHFDATSSDKFSDIPEAKEALKRIDQFINEVVAAYDVDEKNIFLLGFSQGTILSTAYALNHPHKIQHIAALSGYVNQELIEKPIEKESYKDLDFFVSHGSADQVIPVEWARKTGPFLEKLNIKYSYREYPVGHGVAPQNFYDLHNWIKERCSSH</sequence>
<dbReference type="PANTHER" id="PTHR10655">
    <property type="entry name" value="LYSOPHOSPHOLIPASE-RELATED"/>
    <property type="match status" value="1"/>
</dbReference>
<dbReference type="EMBL" id="JBCDNA010000001">
    <property type="protein sequence ID" value="MEL4454505.1"/>
    <property type="molecule type" value="Genomic_DNA"/>
</dbReference>
<evidence type="ECO:0000256" key="2">
    <source>
        <dbReference type="ARBA" id="ARBA00022801"/>
    </source>
</evidence>
<reference evidence="4 5" key="1">
    <citation type="submission" date="2024-04" db="EMBL/GenBank/DDBJ databases">
        <title>whole genome sequencing of Lutimonas vermicola strain IMCC1616.</title>
        <authorList>
            <person name="Bae S.S."/>
        </authorList>
    </citation>
    <scope>NUCLEOTIDE SEQUENCE [LARGE SCALE GENOMIC DNA]</scope>
    <source>
        <strain evidence="4 5">IMCC1616</strain>
    </source>
</reference>
<evidence type="ECO:0000259" key="3">
    <source>
        <dbReference type="Pfam" id="PF02230"/>
    </source>
</evidence>
<evidence type="ECO:0000313" key="5">
    <source>
        <dbReference type="Proteomes" id="UP001474120"/>
    </source>
</evidence>
<feature type="domain" description="Phospholipase/carboxylesterase/thioesterase" evidence="3">
    <location>
        <begin position="18"/>
        <end position="215"/>
    </location>
</feature>
<comment type="caution">
    <text evidence="4">The sequence shown here is derived from an EMBL/GenBank/DDBJ whole genome shotgun (WGS) entry which is preliminary data.</text>
</comment>
<accession>A0ABU9KWF0</accession>
<comment type="similarity">
    <text evidence="1">Belongs to the AB hydrolase superfamily. AB hydrolase 2 family.</text>
</comment>
<proteinExistence type="inferred from homology"/>